<dbReference type="SUPFAM" id="SSF48403">
    <property type="entry name" value="Ankyrin repeat"/>
    <property type="match status" value="1"/>
</dbReference>
<dbReference type="InterPro" id="IPR036770">
    <property type="entry name" value="Ankyrin_rpt-contain_sf"/>
</dbReference>
<dbReference type="InterPro" id="IPR043145">
    <property type="entry name" value="Znf_ZZ_sf"/>
</dbReference>
<keyword evidence="2" id="KW-0479">Metal-binding</keyword>
<dbReference type="Pfam" id="PF12796">
    <property type="entry name" value="Ank_2"/>
    <property type="match status" value="1"/>
</dbReference>
<proteinExistence type="predicted"/>
<dbReference type="OrthoDB" id="341259at2759"/>
<evidence type="ECO:0000256" key="4">
    <source>
        <dbReference type="ARBA" id="ARBA00022771"/>
    </source>
</evidence>
<accession>A0A6A6HH97</accession>
<gene>
    <name evidence="9" type="ORF">EV356DRAFT_530139</name>
</gene>
<feature type="domain" description="ZZ-type" evidence="8">
    <location>
        <begin position="167"/>
        <end position="212"/>
    </location>
</feature>
<evidence type="ECO:0000256" key="7">
    <source>
        <dbReference type="SAM" id="MobiDB-lite"/>
    </source>
</evidence>
<dbReference type="EMBL" id="ML991780">
    <property type="protein sequence ID" value="KAF2237417.1"/>
    <property type="molecule type" value="Genomic_DNA"/>
</dbReference>
<evidence type="ECO:0000313" key="9">
    <source>
        <dbReference type="EMBL" id="KAF2237417.1"/>
    </source>
</evidence>
<dbReference type="AlphaFoldDB" id="A0A6A6HH97"/>
<reference evidence="9" key="1">
    <citation type="journal article" date="2020" name="Stud. Mycol.">
        <title>101 Dothideomycetes genomes: a test case for predicting lifestyles and emergence of pathogens.</title>
        <authorList>
            <person name="Haridas S."/>
            <person name="Albert R."/>
            <person name="Binder M."/>
            <person name="Bloem J."/>
            <person name="Labutti K."/>
            <person name="Salamov A."/>
            <person name="Andreopoulos B."/>
            <person name="Baker S."/>
            <person name="Barry K."/>
            <person name="Bills G."/>
            <person name="Bluhm B."/>
            <person name="Cannon C."/>
            <person name="Castanera R."/>
            <person name="Culley D."/>
            <person name="Daum C."/>
            <person name="Ezra D."/>
            <person name="Gonzalez J."/>
            <person name="Henrissat B."/>
            <person name="Kuo A."/>
            <person name="Liang C."/>
            <person name="Lipzen A."/>
            <person name="Lutzoni F."/>
            <person name="Magnuson J."/>
            <person name="Mondo S."/>
            <person name="Nolan M."/>
            <person name="Ohm R."/>
            <person name="Pangilinan J."/>
            <person name="Park H.-J."/>
            <person name="Ramirez L."/>
            <person name="Alfaro M."/>
            <person name="Sun H."/>
            <person name="Tritt A."/>
            <person name="Yoshinaga Y."/>
            <person name="Zwiers L.-H."/>
            <person name="Turgeon B."/>
            <person name="Goodwin S."/>
            <person name="Spatafora J."/>
            <person name="Crous P."/>
            <person name="Grigoriev I."/>
        </authorList>
    </citation>
    <scope>NUCLEOTIDE SEQUENCE</scope>
    <source>
        <strain evidence="9">Tuck. ex Michener</strain>
    </source>
</reference>
<feature type="compositionally biased region" description="Basic and acidic residues" evidence="7">
    <location>
        <begin position="210"/>
        <end position="220"/>
    </location>
</feature>
<evidence type="ECO:0000256" key="6">
    <source>
        <dbReference type="ARBA" id="ARBA00023043"/>
    </source>
</evidence>
<feature type="region of interest" description="Disordered" evidence="7">
    <location>
        <begin position="210"/>
        <end position="256"/>
    </location>
</feature>
<dbReference type="PANTHER" id="PTHR24161:SF85">
    <property type="entry name" value="PALMITOYLTRANSFERASE HIP14"/>
    <property type="match status" value="1"/>
</dbReference>
<dbReference type="SMART" id="SM00291">
    <property type="entry name" value="ZnF_ZZ"/>
    <property type="match status" value="1"/>
</dbReference>
<dbReference type="Gene3D" id="3.30.60.90">
    <property type="match status" value="1"/>
</dbReference>
<feature type="compositionally biased region" description="Acidic residues" evidence="7">
    <location>
        <begin position="241"/>
        <end position="256"/>
    </location>
</feature>
<dbReference type="PRINTS" id="PR01415">
    <property type="entry name" value="ANKYRIN"/>
</dbReference>
<dbReference type="InterPro" id="IPR000433">
    <property type="entry name" value="Znf_ZZ"/>
</dbReference>
<sequence>MGRLPIHFAACQYIDNFKIIVETGGDLTARDRMQRTALHWAAQHGSLRVVQHILWALGSKAVDEGDIGGWTPLCWAARGTNDSTAGIIPKAEAEQEQVIRLLLNYGADCSVQGSIGEERWSPRRISQYSGANAEIIGLLRGGPGGKGSNDTIDAAIYDLNEHAKAAHAHAWYCESCLWMIRGFLYRCTICDNFGLCNKCFARREGLRADHPDHSFDKIGPEFDPEEPADDIVGSGDGNTTESDDSDSSSESETSDS</sequence>
<keyword evidence="6" id="KW-0040">ANK repeat</keyword>
<dbReference type="GO" id="GO:0019706">
    <property type="term" value="F:protein-cysteine S-palmitoyltransferase activity"/>
    <property type="evidence" value="ECO:0007669"/>
    <property type="project" value="UniProtKB-EC"/>
</dbReference>
<keyword evidence="5" id="KW-0862">Zinc</keyword>
<evidence type="ECO:0000256" key="2">
    <source>
        <dbReference type="ARBA" id="ARBA00022723"/>
    </source>
</evidence>
<dbReference type="PANTHER" id="PTHR24161">
    <property type="entry name" value="ANK_REP_REGION DOMAIN-CONTAINING PROTEIN-RELATED"/>
    <property type="match status" value="1"/>
</dbReference>
<evidence type="ECO:0000313" key="10">
    <source>
        <dbReference type="Proteomes" id="UP000800092"/>
    </source>
</evidence>
<evidence type="ECO:0000256" key="5">
    <source>
        <dbReference type="ARBA" id="ARBA00022833"/>
    </source>
</evidence>
<dbReference type="GO" id="GO:0008270">
    <property type="term" value="F:zinc ion binding"/>
    <property type="evidence" value="ECO:0007669"/>
    <property type="project" value="UniProtKB-KW"/>
</dbReference>
<dbReference type="EC" id="2.3.1.225" evidence="1"/>
<keyword evidence="3" id="KW-0677">Repeat</keyword>
<dbReference type="Gene3D" id="1.25.40.20">
    <property type="entry name" value="Ankyrin repeat-containing domain"/>
    <property type="match status" value="1"/>
</dbReference>
<dbReference type="SMART" id="SM00248">
    <property type="entry name" value="ANK"/>
    <property type="match status" value="3"/>
</dbReference>
<evidence type="ECO:0000259" key="8">
    <source>
        <dbReference type="SMART" id="SM00291"/>
    </source>
</evidence>
<name>A0A6A6HH97_VIRVR</name>
<evidence type="ECO:0000256" key="1">
    <source>
        <dbReference type="ARBA" id="ARBA00012210"/>
    </source>
</evidence>
<keyword evidence="4" id="KW-0863">Zinc-finger</keyword>
<protein>
    <recommendedName>
        <fullName evidence="1">protein S-acyltransferase</fullName>
        <ecNumber evidence="1">2.3.1.225</ecNumber>
    </recommendedName>
</protein>
<keyword evidence="10" id="KW-1185">Reference proteome</keyword>
<dbReference type="InterPro" id="IPR002110">
    <property type="entry name" value="Ankyrin_rpt"/>
</dbReference>
<evidence type="ECO:0000256" key="3">
    <source>
        <dbReference type="ARBA" id="ARBA00022737"/>
    </source>
</evidence>
<organism evidence="9 10">
    <name type="scientific">Viridothelium virens</name>
    <name type="common">Speckled blister lichen</name>
    <name type="synonym">Trypethelium virens</name>
    <dbReference type="NCBI Taxonomy" id="1048519"/>
    <lineage>
        <taxon>Eukaryota</taxon>
        <taxon>Fungi</taxon>
        <taxon>Dikarya</taxon>
        <taxon>Ascomycota</taxon>
        <taxon>Pezizomycotina</taxon>
        <taxon>Dothideomycetes</taxon>
        <taxon>Dothideomycetes incertae sedis</taxon>
        <taxon>Trypetheliales</taxon>
        <taxon>Trypetheliaceae</taxon>
        <taxon>Viridothelium</taxon>
    </lineage>
</organism>
<dbReference type="Proteomes" id="UP000800092">
    <property type="component" value="Unassembled WGS sequence"/>
</dbReference>
<dbReference type="Pfam" id="PF00569">
    <property type="entry name" value="ZZ"/>
    <property type="match status" value="1"/>
</dbReference>
<dbReference type="SUPFAM" id="SSF57850">
    <property type="entry name" value="RING/U-box"/>
    <property type="match status" value="1"/>
</dbReference>
<dbReference type="CDD" id="cd02249">
    <property type="entry name" value="ZZ"/>
    <property type="match status" value="1"/>
</dbReference>